<evidence type="ECO:0000313" key="7">
    <source>
        <dbReference type="EMBL" id="TNY24092.1"/>
    </source>
</evidence>
<reference evidence="7 8" key="1">
    <citation type="submission" date="2019-03" db="EMBL/GenBank/DDBJ databases">
        <title>Rhodosporidium diobovatum UCD-FST 08-225 genome sequencing, assembly, and annotation.</title>
        <authorList>
            <person name="Fakankun I.U."/>
            <person name="Fristensky B."/>
            <person name="Levin D.B."/>
        </authorList>
    </citation>
    <scope>NUCLEOTIDE SEQUENCE [LARGE SCALE GENOMIC DNA]</scope>
    <source>
        <strain evidence="7 8">UCD-FST 08-225</strain>
    </source>
</reference>
<dbReference type="InterPro" id="IPR002938">
    <property type="entry name" value="FAD-bd"/>
</dbReference>
<comment type="similarity">
    <text evidence="1">Belongs to the paxM FAD-dependent monooxygenase family.</text>
</comment>
<keyword evidence="8" id="KW-1185">Reference proteome</keyword>
<dbReference type="Proteomes" id="UP000311382">
    <property type="component" value="Unassembled WGS sequence"/>
</dbReference>
<evidence type="ECO:0000256" key="3">
    <source>
        <dbReference type="ARBA" id="ARBA00022827"/>
    </source>
</evidence>
<dbReference type="OrthoDB" id="47494at2759"/>
<organism evidence="7 8">
    <name type="scientific">Rhodotorula diobovata</name>
    <dbReference type="NCBI Taxonomy" id="5288"/>
    <lineage>
        <taxon>Eukaryota</taxon>
        <taxon>Fungi</taxon>
        <taxon>Dikarya</taxon>
        <taxon>Basidiomycota</taxon>
        <taxon>Pucciniomycotina</taxon>
        <taxon>Microbotryomycetes</taxon>
        <taxon>Sporidiobolales</taxon>
        <taxon>Sporidiobolaceae</taxon>
        <taxon>Rhodotorula</taxon>
    </lineage>
</organism>
<accession>A0A5C5G6S8</accession>
<dbReference type="PANTHER" id="PTHR13789">
    <property type="entry name" value="MONOOXYGENASE"/>
    <property type="match status" value="1"/>
</dbReference>
<evidence type="ECO:0000313" key="8">
    <source>
        <dbReference type="Proteomes" id="UP000311382"/>
    </source>
</evidence>
<gene>
    <name evidence="7" type="ORF">DMC30DRAFT_420671</name>
</gene>
<dbReference type="AlphaFoldDB" id="A0A5C5G6S8"/>
<dbReference type="Pfam" id="PF01494">
    <property type="entry name" value="FAD_binding_3"/>
    <property type="match status" value="1"/>
</dbReference>
<dbReference type="PRINTS" id="PR00420">
    <property type="entry name" value="RNGMNOXGNASE"/>
</dbReference>
<sequence>MPSAAEKLNVVVVGAGIAGLATAVALREHNVLVLEQSRLKEEVGAAIHLGPNASKIALKWGLSLEKLNSPEVNFYHEMGADGPTHFKIPIRAREEFGAPWLLNHRVDLHAELRRLATREDDLTAPAVVRTASRVERIDPDSGTLYLATGETITADVIVAADGIHSVARAAVIGSDLSAKPSGHSAYRALIPRSAFDDQPDLLRYLDGDASGTGFCTWMAKDRRLVAYPCHGATYLNIVAIVPDREAKDSKEAWHAAGSIDELLASFSEFCDDAKAILRRVDSCALWQLREQDPLSTWTKGRVILIGDAAHAMLPHQGQGGGQAIEDAEALQVVLPLGTTPASIPERLKVAQEIRYERASLIQGYSRSKALGPREGEKVVNAQEYAAYNFGYNGAREWAESHGIQL</sequence>
<keyword evidence="4" id="KW-0560">Oxidoreductase</keyword>
<dbReference type="SUPFAM" id="SSF54373">
    <property type="entry name" value="FAD-linked reductases, C-terminal domain"/>
    <property type="match status" value="1"/>
</dbReference>
<dbReference type="InterPro" id="IPR036188">
    <property type="entry name" value="FAD/NAD-bd_sf"/>
</dbReference>
<comment type="caution">
    <text evidence="7">The sequence shown here is derived from an EMBL/GenBank/DDBJ whole genome shotgun (WGS) entry which is preliminary data.</text>
</comment>
<dbReference type="EMBL" id="SOZI01000005">
    <property type="protein sequence ID" value="TNY24092.1"/>
    <property type="molecule type" value="Genomic_DNA"/>
</dbReference>
<evidence type="ECO:0000256" key="1">
    <source>
        <dbReference type="ARBA" id="ARBA00007992"/>
    </source>
</evidence>
<protein>
    <recommendedName>
        <fullName evidence="6">FAD-binding domain-containing protein</fullName>
    </recommendedName>
</protein>
<evidence type="ECO:0000256" key="5">
    <source>
        <dbReference type="ARBA" id="ARBA00023033"/>
    </source>
</evidence>
<dbReference type="GO" id="GO:0004497">
    <property type="term" value="F:monooxygenase activity"/>
    <property type="evidence" value="ECO:0007669"/>
    <property type="project" value="UniProtKB-KW"/>
</dbReference>
<keyword evidence="3" id="KW-0274">FAD</keyword>
<evidence type="ECO:0000259" key="6">
    <source>
        <dbReference type="Pfam" id="PF01494"/>
    </source>
</evidence>
<dbReference type="PANTHER" id="PTHR13789:SF314">
    <property type="entry name" value="FAD-BINDING DOMAIN-CONTAINING PROTEIN"/>
    <property type="match status" value="1"/>
</dbReference>
<proteinExistence type="inferred from homology"/>
<evidence type="ECO:0000256" key="2">
    <source>
        <dbReference type="ARBA" id="ARBA00022630"/>
    </source>
</evidence>
<keyword evidence="5" id="KW-0503">Monooxygenase</keyword>
<dbReference type="Gene3D" id="3.50.50.60">
    <property type="entry name" value="FAD/NAD(P)-binding domain"/>
    <property type="match status" value="1"/>
</dbReference>
<name>A0A5C5G6S8_9BASI</name>
<evidence type="ECO:0000256" key="4">
    <source>
        <dbReference type="ARBA" id="ARBA00023002"/>
    </source>
</evidence>
<dbReference type="STRING" id="5288.A0A5C5G6S8"/>
<feature type="domain" description="FAD-binding" evidence="6">
    <location>
        <begin position="8"/>
        <end position="352"/>
    </location>
</feature>
<dbReference type="InterPro" id="IPR050493">
    <property type="entry name" value="FAD-dep_Monooxygenase_BioMet"/>
</dbReference>
<keyword evidence="2" id="KW-0285">Flavoprotein</keyword>
<dbReference type="SUPFAM" id="SSF51905">
    <property type="entry name" value="FAD/NAD(P)-binding domain"/>
    <property type="match status" value="1"/>
</dbReference>
<dbReference type="GO" id="GO:0071949">
    <property type="term" value="F:FAD binding"/>
    <property type="evidence" value="ECO:0007669"/>
    <property type="project" value="InterPro"/>
</dbReference>